<sequence>MSEPQSMNSSEAQTPAELQNVLGQKGDVLKLQIFCKKFNNIGEKAKTEWFNSEVKSSVDYTLDAATGKARYVFVKFKSAADTAQFKKDIAGLKCKGAELDVHDFYGGERNKRSRKARSETEERAALRKQRRMENITLKEMREKAKYEKDKTLIEKSAPLFTYSYAEQLRLKEQFIMHAARNFTREVKAHCDKRQYSFPNWARVHKNKPGCSVHEIIGSPESNLEGYRNKCEFTIGYSDFECSIGPSRIPKCMKAIEGELRRLVLDNFDQVKPFSRHQKNGAWRSVMLRWSPTRNQMLMVVMCCEPYEKATDIMKAWAESSGNKNLPVPVSSIFMQTNNGVCDACDMKTEDLHHIYGDTRVVMDMLGLEFPLQPASFFQTNVVMCKKLYTTAVRLALTGSPDGDGMPALKDLDSSKLPAAVVDVCSGVGTITQVFASILGPKPDGKARVYGLELVADAVEDAKASAKANKLENAVKFIAGRAEETIDDVIKEACSDIQGDQKLTVIVDPPRSGLHPNVLRCLRQCSFIRRIVYVSCNPDTLSRDVVQLTRPEADYTAAGSREGMQEESGILVPKVILICSCACGMGNFVSYEGGCYERLGKALEGKAAEENEVVGEVTLVDGGDVTPPFDPTVVQGDSLCKDDDEARILEAREKDIQSRKVDIKQLTALADSAVKSGGTPRPKSGRDSVSTGSRGNAAEVPVKVGVEKPSKEQPHEDAELSSEKDSSEGVGSTVREETSDRLDSPPRKEAHERVDSPAEASAAEAKSTLEESPGVVDNPEEASEQMESPLVSGAAEGRPEKASSGPVDSVSREESSERANSLPEKVPVEGPEGKESKTEQSGKPVEEEFLEQVDNSAVEESKPEQLERPPVDNSSEQVESPPEKESPEQVESPPEKESSELVDSPPREDQGEHLSQERSLEQVGNGDKKRRNC</sequence>
<dbReference type="CDD" id="cd02440">
    <property type="entry name" value="AdoMet_MTases"/>
    <property type="match status" value="1"/>
</dbReference>
<feature type="binding site" evidence="4">
    <location>
        <position position="507"/>
    </location>
    <ligand>
        <name>S-adenosyl-L-methionine</name>
        <dbReference type="ChEBI" id="CHEBI:59789"/>
    </ligand>
</feature>
<name>A0A7J6RT29_PEROL</name>
<dbReference type="PROSITE" id="PS01230">
    <property type="entry name" value="TRMA_1"/>
    <property type="match status" value="1"/>
</dbReference>
<comment type="caution">
    <text evidence="4">Lacks conserved residue(s) required for the propagation of feature annotation.</text>
</comment>
<evidence type="ECO:0000256" key="5">
    <source>
        <dbReference type="PROSITE-ProRule" id="PRU10015"/>
    </source>
</evidence>
<dbReference type="GO" id="GO:0008173">
    <property type="term" value="F:RNA methyltransferase activity"/>
    <property type="evidence" value="ECO:0007669"/>
    <property type="project" value="InterPro"/>
</dbReference>
<feature type="compositionally biased region" description="Basic and acidic residues" evidence="6">
    <location>
        <begin position="858"/>
        <end position="869"/>
    </location>
</feature>
<dbReference type="PANTHER" id="PTHR45904">
    <property type="entry name" value="TRNA (URACIL-5-)-METHYLTRANSFERASE"/>
    <property type="match status" value="1"/>
</dbReference>
<dbReference type="PROSITE" id="PS51687">
    <property type="entry name" value="SAM_MT_RNA_M5U"/>
    <property type="match status" value="1"/>
</dbReference>
<evidence type="ECO:0000256" key="4">
    <source>
        <dbReference type="PROSITE-ProRule" id="PRU01024"/>
    </source>
</evidence>
<dbReference type="Proteomes" id="UP000553632">
    <property type="component" value="Unassembled WGS sequence"/>
</dbReference>
<proteinExistence type="inferred from homology"/>
<dbReference type="GO" id="GO:0006396">
    <property type="term" value="P:RNA processing"/>
    <property type="evidence" value="ECO:0007669"/>
    <property type="project" value="InterPro"/>
</dbReference>
<evidence type="ECO:0000256" key="3">
    <source>
        <dbReference type="ARBA" id="ARBA00022691"/>
    </source>
</evidence>
<keyword evidence="3 4" id="KW-0949">S-adenosyl-L-methionine</keyword>
<dbReference type="InterPro" id="IPR030390">
    <property type="entry name" value="MeTrfase_TrmA_AS"/>
</dbReference>
<organism evidence="7 8">
    <name type="scientific">Perkinsus olseni</name>
    <name type="common">Perkinsus atlanticus</name>
    <dbReference type="NCBI Taxonomy" id="32597"/>
    <lineage>
        <taxon>Eukaryota</taxon>
        <taxon>Sar</taxon>
        <taxon>Alveolata</taxon>
        <taxon>Perkinsozoa</taxon>
        <taxon>Perkinsea</taxon>
        <taxon>Perkinsida</taxon>
        <taxon>Perkinsidae</taxon>
        <taxon>Perkinsus</taxon>
    </lineage>
</organism>
<feature type="compositionally biased region" description="Basic and acidic residues" evidence="6">
    <location>
        <begin position="733"/>
        <end position="755"/>
    </location>
</feature>
<comment type="similarity">
    <text evidence="4">Belongs to the class I-like SAM-binding methyltransferase superfamily. RNA M5U methyltransferase family.</text>
</comment>
<comment type="caution">
    <text evidence="7">The sequence shown here is derived from an EMBL/GenBank/DDBJ whole genome shotgun (WGS) entry which is preliminary data.</text>
</comment>
<keyword evidence="8" id="KW-1185">Reference proteome</keyword>
<evidence type="ECO:0000313" key="7">
    <source>
        <dbReference type="EMBL" id="KAF4723551.1"/>
    </source>
</evidence>
<evidence type="ECO:0000256" key="2">
    <source>
        <dbReference type="ARBA" id="ARBA00022679"/>
    </source>
</evidence>
<feature type="region of interest" description="Disordered" evidence="6">
    <location>
        <begin position="671"/>
        <end position="932"/>
    </location>
</feature>
<dbReference type="InterPro" id="IPR010280">
    <property type="entry name" value="U5_MeTrfase_fam"/>
</dbReference>
<evidence type="ECO:0000313" key="8">
    <source>
        <dbReference type="Proteomes" id="UP000553632"/>
    </source>
</evidence>
<dbReference type="SUPFAM" id="SSF53335">
    <property type="entry name" value="S-adenosyl-L-methionine-dependent methyltransferases"/>
    <property type="match status" value="1"/>
</dbReference>
<reference evidence="7 8" key="1">
    <citation type="submission" date="2020-04" db="EMBL/GenBank/DDBJ databases">
        <title>Perkinsus olseni comparative genomics.</title>
        <authorList>
            <person name="Bogema D.R."/>
        </authorList>
    </citation>
    <scope>NUCLEOTIDE SEQUENCE [LARGE SCALE GENOMIC DNA]</scope>
    <source>
        <strain evidence="7 8">ATCC PRA-207</strain>
    </source>
</reference>
<dbReference type="AlphaFoldDB" id="A0A7J6RT29"/>
<feature type="active site" evidence="5">
    <location>
        <position position="535"/>
    </location>
</feature>
<keyword evidence="1 4" id="KW-0489">Methyltransferase</keyword>
<feature type="compositionally biased region" description="Basic and acidic residues" evidence="6">
    <location>
        <begin position="880"/>
        <end position="919"/>
    </location>
</feature>
<feature type="compositionally biased region" description="Basic and acidic residues" evidence="6">
    <location>
        <begin position="830"/>
        <end position="845"/>
    </location>
</feature>
<dbReference type="InterPro" id="IPR029063">
    <property type="entry name" value="SAM-dependent_MTases_sf"/>
</dbReference>
<feature type="binding site" evidence="4">
    <location>
        <position position="378"/>
    </location>
    <ligand>
        <name>S-adenosyl-L-methionine</name>
        <dbReference type="ChEBI" id="CHEBI:59789"/>
    </ligand>
</feature>
<evidence type="ECO:0000256" key="1">
    <source>
        <dbReference type="ARBA" id="ARBA00022603"/>
    </source>
</evidence>
<dbReference type="GO" id="GO:0003723">
    <property type="term" value="F:RNA binding"/>
    <property type="evidence" value="ECO:0007669"/>
    <property type="project" value="TreeGrafter"/>
</dbReference>
<feature type="compositionally biased region" description="Basic and acidic residues" evidence="6">
    <location>
        <begin position="704"/>
        <end position="726"/>
    </location>
</feature>
<gene>
    <name evidence="7" type="primary">TRMT2A_1</name>
    <name evidence="7" type="ORF">FOZ63_001327</name>
</gene>
<protein>
    <submittedName>
        <fullName evidence="7">tRNA methyltransferase 2</fullName>
    </submittedName>
</protein>
<dbReference type="GO" id="GO:0032259">
    <property type="term" value="P:methylation"/>
    <property type="evidence" value="ECO:0007669"/>
    <property type="project" value="UniProtKB-KW"/>
</dbReference>
<keyword evidence="2 4" id="KW-0808">Transferase</keyword>
<evidence type="ECO:0000256" key="6">
    <source>
        <dbReference type="SAM" id="MobiDB-lite"/>
    </source>
</evidence>
<feature type="compositionally biased region" description="Low complexity" evidence="6">
    <location>
        <begin position="756"/>
        <end position="771"/>
    </location>
</feature>
<feature type="binding site" evidence="4">
    <location>
        <position position="452"/>
    </location>
    <ligand>
        <name>S-adenosyl-L-methionine</name>
        <dbReference type="ChEBI" id="CHEBI:59789"/>
    </ligand>
</feature>
<dbReference type="Gene3D" id="3.40.50.150">
    <property type="entry name" value="Vaccinia Virus protein VP39"/>
    <property type="match status" value="1"/>
</dbReference>
<dbReference type="InterPro" id="IPR045850">
    <property type="entry name" value="TRM2_met"/>
</dbReference>
<feature type="active site" description="Nucleophile" evidence="4">
    <location>
        <position position="535"/>
    </location>
</feature>
<accession>A0A7J6RT29</accession>
<dbReference type="EMBL" id="JABANO010023437">
    <property type="protein sequence ID" value="KAF4723551.1"/>
    <property type="molecule type" value="Genomic_DNA"/>
</dbReference>
<dbReference type="Pfam" id="PF05958">
    <property type="entry name" value="tRNA_U5-meth_tr"/>
    <property type="match status" value="1"/>
</dbReference>
<dbReference type="PANTHER" id="PTHR45904:SF2">
    <property type="entry name" value="TRNA (URACIL-5-)-METHYLTRANSFERASE HOMOLOG A"/>
    <property type="match status" value="1"/>
</dbReference>
<dbReference type="Gene3D" id="2.40.50.1070">
    <property type="match status" value="1"/>
</dbReference>